<evidence type="ECO:0000313" key="12">
    <source>
        <dbReference type="Proteomes" id="UP000654370"/>
    </source>
</evidence>
<dbReference type="PANTHER" id="PTHR13344">
    <property type="entry name" value="NADH-UBIQUINONE OXIDOREDUCTASE"/>
    <property type="match status" value="1"/>
</dbReference>
<organism evidence="11 12">
    <name type="scientific">Mortierella isabellina</name>
    <name type="common">Filamentous fungus</name>
    <name type="synonym">Umbelopsis isabellina</name>
    <dbReference type="NCBI Taxonomy" id="91625"/>
    <lineage>
        <taxon>Eukaryota</taxon>
        <taxon>Fungi</taxon>
        <taxon>Fungi incertae sedis</taxon>
        <taxon>Mucoromycota</taxon>
        <taxon>Mucoromycotina</taxon>
        <taxon>Umbelopsidomycetes</taxon>
        <taxon>Umbelopsidales</taxon>
        <taxon>Umbelopsidaceae</taxon>
        <taxon>Umbelopsis</taxon>
    </lineage>
</organism>
<feature type="region of interest" description="Disordered" evidence="10">
    <location>
        <begin position="141"/>
        <end position="164"/>
    </location>
</feature>
<evidence type="ECO:0008006" key="13">
    <source>
        <dbReference type="Google" id="ProtNLM"/>
    </source>
</evidence>
<dbReference type="OrthoDB" id="276296at2759"/>
<dbReference type="PANTHER" id="PTHR13344:SF0">
    <property type="entry name" value="NADH DEHYDROGENASE [UBIQUINONE] 1 ALPHA SUBCOMPLEX SUBUNIT 8"/>
    <property type="match status" value="1"/>
</dbReference>
<keyword evidence="4" id="KW-0813">Transport</keyword>
<keyword evidence="6" id="KW-0677">Repeat</keyword>
<evidence type="ECO:0000256" key="4">
    <source>
        <dbReference type="ARBA" id="ARBA00022448"/>
    </source>
</evidence>
<dbReference type="PROSITE" id="PS51808">
    <property type="entry name" value="CHCH"/>
    <property type="match status" value="1"/>
</dbReference>
<evidence type="ECO:0000256" key="5">
    <source>
        <dbReference type="ARBA" id="ARBA00022660"/>
    </source>
</evidence>
<feature type="non-terminal residue" evidence="11">
    <location>
        <position position="164"/>
    </location>
</feature>
<dbReference type="EMBL" id="JAEPQZ010000007">
    <property type="protein sequence ID" value="KAG2179017.1"/>
    <property type="molecule type" value="Genomic_DNA"/>
</dbReference>
<keyword evidence="8" id="KW-0496">Mitochondrion</keyword>
<protein>
    <recommendedName>
        <fullName evidence="13">NADH-ubiquinone oxidoreductase</fullName>
    </recommendedName>
</protein>
<keyword evidence="12" id="KW-1185">Reference proteome</keyword>
<reference evidence="11" key="1">
    <citation type="submission" date="2020-12" db="EMBL/GenBank/DDBJ databases">
        <title>Metabolic potential, ecology and presence of endohyphal bacteria is reflected in genomic diversity of Mucoromycotina.</title>
        <authorList>
            <person name="Muszewska A."/>
            <person name="Okrasinska A."/>
            <person name="Steczkiewicz K."/>
            <person name="Drgas O."/>
            <person name="Orlowska M."/>
            <person name="Perlinska-Lenart U."/>
            <person name="Aleksandrzak-Piekarczyk T."/>
            <person name="Szatraj K."/>
            <person name="Zielenkiewicz U."/>
            <person name="Pilsyk S."/>
            <person name="Malc E."/>
            <person name="Mieczkowski P."/>
            <person name="Kruszewska J.S."/>
            <person name="Biernat P."/>
            <person name="Pawlowska J."/>
        </authorList>
    </citation>
    <scope>NUCLEOTIDE SEQUENCE</scope>
    <source>
        <strain evidence="11">WA0000067209</strain>
    </source>
</reference>
<keyword evidence="5" id="KW-0679">Respiratory chain</keyword>
<evidence type="ECO:0000256" key="3">
    <source>
        <dbReference type="ARBA" id="ARBA00010705"/>
    </source>
</evidence>
<evidence type="ECO:0000256" key="10">
    <source>
        <dbReference type="SAM" id="MobiDB-lite"/>
    </source>
</evidence>
<sequence>PLRPKLSPLMSATRDPVFTSTKFVDPTPAPESVPPVEEVGLTSAPLKSAAYFIGAYCKDYNNDFMLCKNENNDPEHCLKEGRKVTRCALDLIKKLRENCDAEFEKHWKCLDIKNQDYYQCRKEERQFNSCVFEKLGLQKNIPGSPEGKPQIHEKTNPIIKAHQK</sequence>
<keyword evidence="9" id="KW-1015">Disulfide bond</keyword>
<accession>A0A8H7UEU4</accession>
<evidence type="ECO:0000256" key="7">
    <source>
        <dbReference type="ARBA" id="ARBA00022982"/>
    </source>
</evidence>
<evidence type="ECO:0000256" key="1">
    <source>
        <dbReference type="ARBA" id="ARBA00003195"/>
    </source>
</evidence>
<keyword evidence="7" id="KW-0249">Electron transport</keyword>
<evidence type="ECO:0000256" key="8">
    <source>
        <dbReference type="ARBA" id="ARBA00023128"/>
    </source>
</evidence>
<dbReference type="InterPro" id="IPR016680">
    <property type="entry name" value="NDUFA8"/>
</dbReference>
<dbReference type="AlphaFoldDB" id="A0A8H7UEU4"/>
<comment type="function">
    <text evidence="1">Accessory subunit of the mitochondrial membrane respiratory chain NADH dehydrogenase (Complex I), that is believed not to be involved in catalysis. Complex I functions in the transfer of electrons from NADH to the respiratory chain. The immediate electron acceptor for the enzyme is believed to be ubiquinone.</text>
</comment>
<dbReference type="PIRSF" id="PIRSF017016">
    <property type="entry name" value="NDUA8"/>
    <property type="match status" value="1"/>
</dbReference>
<evidence type="ECO:0000313" key="11">
    <source>
        <dbReference type="EMBL" id="KAG2179017.1"/>
    </source>
</evidence>
<dbReference type="GO" id="GO:0005739">
    <property type="term" value="C:mitochondrion"/>
    <property type="evidence" value="ECO:0007669"/>
    <property type="project" value="UniProtKB-SubCell"/>
</dbReference>
<evidence type="ECO:0000256" key="2">
    <source>
        <dbReference type="ARBA" id="ARBA00004173"/>
    </source>
</evidence>
<evidence type="ECO:0000256" key="6">
    <source>
        <dbReference type="ARBA" id="ARBA00022737"/>
    </source>
</evidence>
<dbReference type="Proteomes" id="UP000654370">
    <property type="component" value="Unassembled WGS sequence"/>
</dbReference>
<comment type="similarity">
    <text evidence="3">Belongs to the complex I NDUFA8 subunit family.</text>
</comment>
<proteinExistence type="inferred from homology"/>
<comment type="subcellular location">
    <subcellularLocation>
        <location evidence="2">Mitochondrion</location>
    </subcellularLocation>
</comment>
<comment type="caution">
    <text evidence="11">The sequence shown here is derived from an EMBL/GenBank/DDBJ whole genome shotgun (WGS) entry which is preliminary data.</text>
</comment>
<name>A0A8H7UEU4_MORIS</name>
<dbReference type="GO" id="GO:0006120">
    <property type="term" value="P:mitochondrial electron transport, NADH to ubiquinone"/>
    <property type="evidence" value="ECO:0007669"/>
    <property type="project" value="InterPro"/>
</dbReference>
<gene>
    <name evidence="11" type="ORF">INT43_001866</name>
</gene>
<evidence type="ECO:0000256" key="9">
    <source>
        <dbReference type="ARBA" id="ARBA00023157"/>
    </source>
</evidence>